<dbReference type="Proteomes" id="UP001596004">
    <property type="component" value="Unassembled WGS sequence"/>
</dbReference>
<feature type="compositionally biased region" description="Basic and acidic residues" evidence="1">
    <location>
        <begin position="1"/>
        <end position="18"/>
    </location>
</feature>
<name>A0ABV9CU92_9ACTN</name>
<keyword evidence="3" id="KW-1185">Reference proteome</keyword>
<accession>A0ABV9CU92</accession>
<protein>
    <submittedName>
        <fullName evidence="2">Uncharacterized protein</fullName>
    </submittedName>
</protein>
<organism evidence="2 3">
    <name type="scientific">Sphaerisporangium dianthi</name>
    <dbReference type="NCBI Taxonomy" id="1436120"/>
    <lineage>
        <taxon>Bacteria</taxon>
        <taxon>Bacillati</taxon>
        <taxon>Actinomycetota</taxon>
        <taxon>Actinomycetes</taxon>
        <taxon>Streptosporangiales</taxon>
        <taxon>Streptosporangiaceae</taxon>
        <taxon>Sphaerisporangium</taxon>
    </lineage>
</organism>
<comment type="caution">
    <text evidence="2">The sequence shown here is derived from an EMBL/GenBank/DDBJ whole genome shotgun (WGS) entry which is preliminary data.</text>
</comment>
<proteinExistence type="predicted"/>
<reference evidence="3" key="1">
    <citation type="journal article" date="2019" name="Int. J. Syst. Evol. Microbiol.">
        <title>The Global Catalogue of Microorganisms (GCM) 10K type strain sequencing project: providing services to taxonomists for standard genome sequencing and annotation.</title>
        <authorList>
            <consortium name="The Broad Institute Genomics Platform"/>
            <consortium name="The Broad Institute Genome Sequencing Center for Infectious Disease"/>
            <person name="Wu L."/>
            <person name="Ma J."/>
        </authorList>
    </citation>
    <scope>NUCLEOTIDE SEQUENCE [LARGE SCALE GENOMIC DNA]</scope>
    <source>
        <strain evidence="3">CGMCC 4.7132</strain>
    </source>
</reference>
<dbReference type="EMBL" id="JBHSFP010000042">
    <property type="protein sequence ID" value="MFC4536287.1"/>
    <property type="molecule type" value="Genomic_DNA"/>
</dbReference>
<gene>
    <name evidence="2" type="ORF">ACFO60_36445</name>
</gene>
<dbReference type="RefSeq" id="WP_380850458.1">
    <property type="nucleotide sequence ID" value="NZ_JBHSFP010000042.1"/>
</dbReference>
<feature type="region of interest" description="Disordered" evidence="1">
    <location>
        <begin position="1"/>
        <end position="67"/>
    </location>
</feature>
<evidence type="ECO:0000256" key="1">
    <source>
        <dbReference type="SAM" id="MobiDB-lite"/>
    </source>
</evidence>
<evidence type="ECO:0000313" key="3">
    <source>
        <dbReference type="Proteomes" id="UP001596004"/>
    </source>
</evidence>
<sequence>MADRQRKARPDKARERPAVDAAQGPAVDAAQGPAVDAAQGPAARPPPPGGRPAEPAHPRKAAGAVRG</sequence>
<evidence type="ECO:0000313" key="2">
    <source>
        <dbReference type="EMBL" id="MFC4536287.1"/>
    </source>
</evidence>